<dbReference type="InterPro" id="IPR013187">
    <property type="entry name" value="F-box-assoc_dom_typ3"/>
</dbReference>
<dbReference type="NCBIfam" id="TIGR01640">
    <property type="entry name" value="F_box_assoc_1"/>
    <property type="match status" value="1"/>
</dbReference>
<feature type="compositionally biased region" description="Low complexity" evidence="1">
    <location>
        <begin position="42"/>
        <end position="85"/>
    </location>
</feature>
<reference evidence="3" key="3">
    <citation type="journal article" date="2017" name="Nature">
        <title>Genome sequence of the progenitor of the wheat D genome Aegilops tauschii.</title>
        <authorList>
            <person name="Luo M.C."/>
            <person name="Gu Y.Q."/>
            <person name="Puiu D."/>
            <person name="Wang H."/>
            <person name="Twardziok S.O."/>
            <person name="Deal K.R."/>
            <person name="Huo N."/>
            <person name="Zhu T."/>
            <person name="Wang L."/>
            <person name="Wang Y."/>
            <person name="McGuire P.E."/>
            <person name="Liu S."/>
            <person name="Long H."/>
            <person name="Ramasamy R.K."/>
            <person name="Rodriguez J.C."/>
            <person name="Van S.L."/>
            <person name="Yuan L."/>
            <person name="Wang Z."/>
            <person name="Xia Z."/>
            <person name="Xiao L."/>
            <person name="Anderson O.D."/>
            <person name="Ouyang S."/>
            <person name="Liang Y."/>
            <person name="Zimin A.V."/>
            <person name="Pertea G."/>
            <person name="Qi P."/>
            <person name="Bennetzen J.L."/>
            <person name="Dai X."/>
            <person name="Dawson M.W."/>
            <person name="Muller H.G."/>
            <person name="Kugler K."/>
            <person name="Rivarola-Duarte L."/>
            <person name="Spannagl M."/>
            <person name="Mayer K.F.X."/>
            <person name="Lu F.H."/>
            <person name="Bevan M.W."/>
            <person name="Leroy P."/>
            <person name="Li P."/>
            <person name="You F.M."/>
            <person name="Sun Q."/>
            <person name="Liu Z."/>
            <person name="Lyons E."/>
            <person name="Wicker T."/>
            <person name="Salzberg S.L."/>
            <person name="Devos K.M."/>
            <person name="Dvorak J."/>
        </authorList>
    </citation>
    <scope>NUCLEOTIDE SEQUENCE [LARGE SCALE GENOMIC DNA]</scope>
    <source>
        <strain evidence="3">cv. AL8/78</strain>
    </source>
</reference>
<feature type="region of interest" description="Disordered" evidence="1">
    <location>
        <begin position="38"/>
        <end position="97"/>
    </location>
</feature>
<feature type="domain" description="F-box associated beta-propeller type 3" evidence="2">
    <location>
        <begin position="138"/>
        <end position="377"/>
    </location>
</feature>
<evidence type="ECO:0000259" key="2">
    <source>
        <dbReference type="Pfam" id="PF08268"/>
    </source>
</evidence>
<reference evidence="4" key="2">
    <citation type="journal article" date="2017" name="Nat. Plants">
        <title>The Aegilops tauschii genome reveals multiple impacts of transposons.</title>
        <authorList>
            <person name="Zhao G."/>
            <person name="Zou C."/>
            <person name="Li K."/>
            <person name="Wang K."/>
            <person name="Li T."/>
            <person name="Gao L."/>
            <person name="Zhang X."/>
            <person name="Wang H."/>
            <person name="Yang Z."/>
            <person name="Liu X."/>
            <person name="Jiang W."/>
            <person name="Mao L."/>
            <person name="Kong X."/>
            <person name="Jiao Y."/>
            <person name="Jia J."/>
        </authorList>
    </citation>
    <scope>NUCLEOTIDE SEQUENCE [LARGE SCALE GENOMIC DNA]</scope>
    <source>
        <strain evidence="4">cv. AL8/78</strain>
    </source>
</reference>
<dbReference type="InterPro" id="IPR055290">
    <property type="entry name" value="At3g26010-like"/>
</dbReference>
<reference evidence="3" key="4">
    <citation type="submission" date="2019-03" db="UniProtKB">
        <authorList>
            <consortium name="EnsemblPlants"/>
        </authorList>
    </citation>
    <scope>IDENTIFICATION</scope>
</reference>
<dbReference type="AlphaFoldDB" id="A0A453KLQ4"/>
<evidence type="ECO:0000256" key="1">
    <source>
        <dbReference type="SAM" id="MobiDB-lite"/>
    </source>
</evidence>
<name>A0A453KLQ4_AEGTS</name>
<organism evidence="3 4">
    <name type="scientific">Aegilops tauschii subsp. strangulata</name>
    <name type="common">Goatgrass</name>
    <dbReference type="NCBI Taxonomy" id="200361"/>
    <lineage>
        <taxon>Eukaryota</taxon>
        <taxon>Viridiplantae</taxon>
        <taxon>Streptophyta</taxon>
        <taxon>Embryophyta</taxon>
        <taxon>Tracheophyta</taxon>
        <taxon>Spermatophyta</taxon>
        <taxon>Magnoliopsida</taxon>
        <taxon>Liliopsida</taxon>
        <taxon>Poales</taxon>
        <taxon>Poaceae</taxon>
        <taxon>BOP clade</taxon>
        <taxon>Pooideae</taxon>
        <taxon>Triticodae</taxon>
        <taxon>Triticeae</taxon>
        <taxon>Triticinae</taxon>
        <taxon>Aegilops</taxon>
    </lineage>
</organism>
<accession>A0A453KLQ4</accession>
<dbReference type="EnsemblPlants" id="AET5Gv20455300.1">
    <property type="protein sequence ID" value="AET5Gv20455300.1"/>
    <property type="gene ID" value="AET5Gv20455300"/>
</dbReference>
<reference evidence="3" key="5">
    <citation type="journal article" date="2021" name="G3 (Bethesda)">
        <title>Aegilops tauschii genome assembly Aet v5.0 features greater sequence contiguity and improved annotation.</title>
        <authorList>
            <person name="Wang L."/>
            <person name="Zhu T."/>
            <person name="Rodriguez J.C."/>
            <person name="Deal K.R."/>
            <person name="Dubcovsky J."/>
            <person name="McGuire P.E."/>
            <person name="Lux T."/>
            <person name="Spannagl M."/>
            <person name="Mayer K.F.X."/>
            <person name="Baldrich P."/>
            <person name="Meyers B.C."/>
            <person name="Huo N."/>
            <person name="Gu Y.Q."/>
            <person name="Zhou H."/>
            <person name="Devos K.M."/>
            <person name="Bennetzen J.L."/>
            <person name="Unver T."/>
            <person name="Budak H."/>
            <person name="Gulick P.J."/>
            <person name="Galiba G."/>
            <person name="Kalapos B."/>
            <person name="Nelson D.R."/>
            <person name="Li P."/>
            <person name="You F.M."/>
            <person name="Luo M.C."/>
            <person name="Dvorak J."/>
        </authorList>
    </citation>
    <scope>NUCLEOTIDE SEQUENCE [LARGE SCALE GENOMIC DNA]</scope>
    <source>
        <strain evidence="3">cv. AL8/78</strain>
    </source>
</reference>
<reference evidence="4" key="1">
    <citation type="journal article" date="2014" name="Science">
        <title>Ancient hybridizations among the ancestral genomes of bread wheat.</title>
        <authorList>
            <consortium name="International Wheat Genome Sequencing Consortium,"/>
            <person name="Marcussen T."/>
            <person name="Sandve S.R."/>
            <person name="Heier L."/>
            <person name="Spannagl M."/>
            <person name="Pfeifer M."/>
            <person name="Jakobsen K.S."/>
            <person name="Wulff B.B."/>
            <person name="Steuernagel B."/>
            <person name="Mayer K.F."/>
            <person name="Olsen O.A."/>
        </authorList>
    </citation>
    <scope>NUCLEOTIDE SEQUENCE [LARGE SCALE GENOMIC DNA]</scope>
    <source>
        <strain evidence="4">cv. AL8/78</strain>
    </source>
</reference>
<sequence length="422" mass="47071">PSLCSTASPPCPTPWIALARGRKAAPCLVSRARLPTVTAAWRSRGSPTTSSSRSSRVSRSSRSAASSASPPTGWPSSTTPSTAKSSPEHRKKLPQTPAGFFYGSATTSDWLLKSPVRFADFPGRCSPPIDTSCAFLPNHRRVHLLDCCSGLLLCRWYVSAQGDEFHYVVCNPATHKWTVLPDSGKATSEVATTRLGFDPAVSSHFYVFEFRNEHDQLWDPDIVGVAEYSSETGGWVHKEKKWNADIRIINRQSASVFLNGYLHFEADCRGISPCLAVVDTKGETWMNIDVPDADGLLDGFIQRSQGRLHYANFQQDEDGVTIRLVVYVLEDYQSREWKLKHSVDTSYIFGETDSDFCLDKDFEWIAIHPECNMIFFNVGWFITFTCYNMDSGQVKLISGPVDGKPPYMPYVPLYAELQSLHI</sequence>
<evidence type="ECO:0000313" key="4">
    <source>
        <dbReference type="Proteomes" id="UP000015105"/>
    </source>
</evidence>
<evidence type="ECO:0000313" key="3">
    <source>
        <dbReference type="EnsemblPlants" id="AET5Gv20455300.1"/>
    </source>
</evidence>
<dbReference type="Gramene" id="AET5Gv20455300.1">
    <property type="protein sequence ID" value="AET5Gv20455300.1"/>
    <property type="gene ID" value="AET5Gv20455300"/>
</dbReference>
<dbReference type="Pfam" id="PF08268">
    <property type="entry name" value="FBA_3"/>
    <property type="match status" value="1"/>
</dbReference>
<dbReference type="Proteomes" id="UP000015105">
    <property type="component" value="Chromosome 5D"/>
</dbReference>
<dbReference type="InterPro" id="IPR017451">
    <property type="entry name" value="F-box-assoc_interact_dom"/>
</dbReference>
<protein>
    <recommendedName>
        <fullName evidence="2">F-box associated beta-propeller type 3 domain-containing protein</fullName>
    </recommendedName>
</protein>
<dbReference type="STRING" id="200361.A0A453KLQ4"/>
<dbReference type="PANTHER" id="PTHR35546">
    <property type="entry name" value="F-BOX PROTEIN INTERACTION DOMAIN PROTEIN-RELATED"/>
    <property type="match status" value="1"/>
</dbReference>
<dbReference type="PANTHER" id="PTHR35546:SF110">
    <property type="entry name" value="F-BOX DOMAIN-CONTAINING PROTEIN"/>
    <property type="match status" value="1"/>
</dbReference>
<proteinExistence type="predicted"/>
<keyword evidence="4" id="KW-1185">Reference proteome</keyword>